<keyword evidence="3" id="KW-1185">Reference proteome</keyword>
<dbReference type="AlphaFoldDB" id="M1NLR6"/>
<dbReference type="RefSeq" id="WP_015400762.1">
    <property type="nucleotide sequence ID" value="NC_020302.1"/>
</dbReference>
<evidence type="ECO:0000313" key="3">
    <source>
        <dbReference type="Proteomes" id="UP000011723"/>
    </source>
</evidence>
<keyword evidence="1" id="KW-0812">Transmembrane</keyword>
<gene>
    <name evidence="2" type="ORF">A605_06705</name>
</gene>
<dbReference type="eggNOG" id="COG2035">
    <property type="taxonomic scope" value="Bacteria"/>
</dbReference>
<dbReference type="Proteomes" id="UP000011723">
    <property type="component" value="Chromosome"/>
</dbReference>
<proteinExistence type="predicted"/>
<dbReference type="EMBL" id="CP003697">
    <property type="protein sequence ID" value="AGF72343.1"/>
    <property type="molecule type" value="Genomic_DNA"/>
</dbReference>
<organism evidence="2 3">
    <name type="scientific">Corynebacterium halotolerans YIM 70093 = DSM 44683</name>
    <dbReference type="NCBI Taxonomy" id="1121362"/>
    <lineage>
        <taxon>Bacteria</taxon>
        <taxon>Bacillati</taxon>
        <taxon>Actinomycetota</taxon>
        <taxon>Actinomycetes</taxon>
        <taxon>Mycobacteriales</taxon>
        <taxon>Corynebacteriaceae</taxon>
        <taxon>Corynebacterium</taxon>
    </lineage>
</organism>
<evidence type="ECO:0000256" key="1">
    <source>
        <dbReference type="SAM" id="Phobius"/>
    </source>
</evidence>
<name>M1NLR6_9CORY</name>
<dbReference type="PANTHER" id="PTHR37308:SF1">
    <property type="entry name" value="POLYPRENYL-PHOSPHATE TRANSPORTER"/>
    <property type="match status" value="1"/>
</dbReference>
<feature type="transmembrane region" description="Helical" evidence="1">
    <location>
        <begin position="207"/>
        <end position="229"/>
    </location>
</feature>
<dbReference type="STRING" id="1121362.A605_06705"/>
<feature type="transmembrane region" description="Helical" evidence="1">
    <location>
        <begin position="268"/>
        <end position="289"/>
    </location>
</feature>
<reference evidence="2 3" key="1">
    <citation type="journal article" date="2012" name="Stand. Genomic Sci.">
        <title>Genome sequence of the halotolerant bacterium Corynebacterium halotolerans type strain YIM 70093(T) (= DSM 44683(T)).</title>
        <authorList>
            <person name="Ruckert C."/>
            <person name="Albersmeier A."/>
            <person name="Al-Dilaimi A."/>
            <person name="Niehaus K."/>
            <person name="Szczepanowski R."/>
            <person name="Kalinowski J."/>
        </authorList>
    </citation>
    <scope>NUCLEOTIDE SEQUENCE [LARGE SCALE GENOMIC DNA]</scope>
    <source>
        <strain evidence="2">YIM 70093</strain>
    </source>
</reference>
<feature type="transmembrane region" description="Helical" evidence="1">
    <location>
        <begin position="29"/>
        <end position="52"/>
    </location>
</feature>
<accession>M1NLR6</accession>
<evidence type="ECO:0000313" key="2">
    <source>
        <dbReference type="EMBL" id="AGF72343.1"/>
    </source>
</evidence>
<dbReference type="HOGENOM" id="CLU_055621_0_0_11"/>
<keyword evidence="1" id="KW-1133">Transmembrane helix</keyword>
<dbReference type="Pfam" id="PF04018">
    <property type="entry name" value="VCA0040-like"/>
    <property type="match status" value="1"/>
</dbReference>
<dbReference type="OrthoDB" id="9793746at2"/>
<protein>
    <recommendedName>
        <fullName evidence="4">DUF368 domain-containing protein</fullName>
    </recommendedName>
</protein>
<feature type="transmembrane region" description="Helical" evidence="1">
    <location>
        <begin position="103"/>
        <end position="122"/>
    </location>
</feature>
<keyword evidence="1" id="KW-0472">Membrane</keyword>
<evidence type="ECO:0008006" key="4">
    <source>
        <dbReference type="Google" id="ProtNLM"/>
    </source>
</evidence>
<dbReference type="PANTHER" id="PTHR37308">
    <property type="entry name" value="INTEGRAL MEMBRANE PROTEIN"/>
    <property type="match status" value="1"/>
</dbReference>
<sequence>MSAPTETHVYPKPTPRTPLAVILNFVRGALIGMAELVPGISGGTVALVVGIYERALNAGNQLIKRQFAKVDWWFLVAVGLGMVAAVFTMSTVLVNFVEGYPELSRGLFLGMVAVSILVPVGMMDPEDLRRKLPVALPVFLLSAVVAFFATGFTSAPQENPSLVIIFFAAAVAVCALVMPGISGSFLLLALGLYSPVMASLSNREWDVIIVFMLGALLGIILFVRGLTWILENHRTLTLTVMSGLMLGSLRALWPWQTGDADLLAPSGNVWPVVGMIVLGAVIVAAFIVADRVATVRGGATVITQSQPE</sequence>
<dbReference type="KEGG" id="chn:A605_06705"/>
<feature type="transmembrane region" description="Helical" evidence="1">
    <location>
        <begin position="161"/>
        <end position="178"/>
    </location>
</feature>
<feature type="transmembrane region" description="Helical" evidence="1">
    <location>
        <begin position="134"/>
        <end position="155"/>
    </location>
</feature>
<dbReference type="PATRIC" id="fig|1121362.3.peg.1353"/>
<dbReference type="InterPro" id="IPR007163">
    <property type="entry name" value="VCA0040-like"/>
</dbReference>
<feature type="transmembrane region" description="Helical" evidence="1">
    <location>
        <begin position="72"/>
        <end position="97"/>
    </location>
</feature>